<evidence type="ECO:0000313" key="8">
    <source>
        <dbReference type="EMBL" id="SLN65661.1"/>
    </source>
</evidence>
<dbReference type="GO" id="GO:0043022">
    <property type="term" value="F:ribosome binding"/>
    <property type="evidence" value="ECO:0007669"/>
    <property type="project" value="InterPro"/>
</dbReference>
<dbReference type="GO" id="GO:0006364">
    <property type="term" value="P:rRNA processing"/>
    <property type="evidence" value="ECO:0007669"/>
    <property type="project" value="UniProtKB-UniRule"/>
</dbReference>
<comment type="subunit">
    <text evidence="5">Binds ribosomal protein uS19.</text>
</comment>
<comment type="function">
    <text evidence="5">An accessory protein needed during the final step in the assembly of 30S ribosomal subunit, possibly for assembly of the head region. Essential for efficient processing of 16S rRNA. May be needed both before and after RbfA during the maturation of 16S rRNA. It has affinity for free ribosomal 30S subunits but not for 70S ribosomes.</text>
</comment>
<comment type="similarity">
    <text evidence="5">Belongs to the RimM family.</text>
</comment>
<dbReference type="InterPro" id="IPR011033">
    <property type="entry name" value="PRC_barrel-like_sf"/>
</dbReference>
<keyword evidence="3 5" id="KW-0698">rRNA processing</keyword>
<dbReference type="HAMAP" id="MF_00014">
    <property type="entry name" value="Ribosome_mat_RimM"/>
    <property type="match status" value="1"/>
</dbReference>
<dbReference type="GO" id="GO:0005737">
    <property type="term" value="C:cytoplasm"/>
    <property type="evidence" value="ECO:0007669"/>
    <property type="project" value="UniProtKB-SubCell"/>
</dbReference>
<evidence type="ECO:0000256" key="1">
    <source>
        <dbReference type="ARBA" id="ARBA00022490"/>
    </source>
</evidence>
<dbReference type="GO" id="GO:0042274">
    <property type="term" value="P:ribosomal small subunit biogenesis"/>
    <property type="evidence" value="ECO:0007669"/>
    <property type="project" value="UniProtKB-UniRule"/>
</dbReference>
<comment type="domain">
    <text evidence="5">The PRC barrel domain binds ribosomal protein uS19.</text>
</comment>
<evidence type="ECO:0000313" key="9">
    <source>
        <dbReference type="Proteomes" id="UP000193963"/>
    </source>
</evidence>
<dbReference type="OrthoDB" id="9788191at2"/>
<dbReference type="EMBL" id="FWFN01000007">
    <property type="protein sequence ID" value="SLN65661.1"/>
    <property type="molecule type" value="Genomic_DNA"/>
</dbReference>
<sequence length="178" mass="18917">MTTDQEPQSNDAPDLICLGAIAGAYGVRGEVRLKSFCAEPEAIADYTPLTSEDGRQSYAVTLTRPIKNGFAARLPGVETKEEADALKGLRLFAPRDRLPALPDDEFYHADLIGLTVVDTGGTELGKVRAVMDHGAGDLLEIAAPGASATVLLPFTREAVPTVDLDARRIVADPPEGLF</sequence>
<keyword evidence="2 5" id="KW-0690">Ribosome biogenesis</keyword>
<reference evidence="8 9" key="1">
    <citation type="submission" date="2017-03" db="EMBL/GenBank/DDBJ databases">
        <authorList>
            <person name="Afonso C.L."/>
            <person name="Miller P.J."/>
            <person name="Scott M.A."/>
            <person name="Spackman E."/>
            <person name="Goraichik I."/>
            <person name="Dimitrov K.M."/>
            <person name="Suarez D.L."/>
            <person name="Swayne D.E."/>
        </authorList>
    </citation>
    <scope>NUCLEOTIDE SEQUENCE [LARGE SCALE GENOMIC DNA]</scope>
    <source>
        <strain evidence="8 9">CECT 7751</strain>
    </source>
</reference>
<name>A0A1X6ZYT3_9RHOB</name>
<comment type="subcellular location">
    <subcellularLocation>
        <location evidence="5">Cytoplasm</location>
    </subcellularLocation>
</comment>
<evidence type="ECO:0000259" key="6">
    <source>
        <dbReference type="Pfam" id="PF01782"/>
    </source>
</evidence>
<dbReference type="InterPro" id="IPR036976">
    <property type="entry name" value="RimM_N_sf"/>
</dbReference>
<dbReference type="Gene3D" id="2.30.30.240">
    <property type="entry name" value="PRC-barrel domain"/>
    <property type="match status" value="1"/>
</dbReference>
<dbReference type="PANTHER" id="PTHR33692">
    <property type="entry name" value="RIBOSOME MATURATION FACTOR RIMM"/>
    <property type="match status" value="1"/>
</dbReference>
<dbReference type="InterPro" id="IPR011961">
    <property type="entry name" value="RimM"/>
</dbReference>
<evidence type="ECO:0000256" key="2">
    <source>
        <dbReference type="ARBA" id="ARBA00022517"/>
    </source>
</evidence>
<evidence type="ECO:0000259" key="7">
    <source>
        <dbReference type="Pfam" id="PF24986"/>
    </source>
</evidence>
<dbReference type="InterPro" id="IPR009000">
    <property type="entry name" value="Transl_B-barrel_sf"/>
</dbReference>
<gene>
    <name evidence="5 8" type="primary">rimM</name>
    <name evidence="8" type="ORF">PSM7751_03370</name>
</gene>
<keyword evidence="1 5" id="KW-0963">Cytoplasm</keyword>
<dbReference type="InterPro" id="IPR002676">
    <property type="entry name" value="RimM_N"/>
</dbReference>
<proteinExistence type="inferred from homology"/>
<dbReference type="Pfam" id="PF01782">
    <property type="entry name" value="RimM"/>
    <property type="match status" value="1"/>
</dbReference>
<feature type="domain" description="Ribosome maturation factor RimM PRC barrel" evidence="7">
    <location>
        <begin position="109"/>
        <end position="177"/>
    </location>
</feature>
<dbReference type="AlphaFoldDB" id="A0A1X6ZYT3"/>
<dbReference type="InterPro" id="IPR056792">
    <property type="entry name" value="PRC_RimM"/>
</dbReference>
<dbReference type="SUPFAM" id="SSF50346">
    <property type="entry name" value="PRC-barrel domain"/>
    <property type="match status" value="1"/>
</dbReference>
<evidence type="ECO:0000256" key="4">
    <source>
        <dbReference type="ARBA" id="ARBA00023186"/>
    </source>
</evidence>
<dbReference type="NCBIfam" id="TIGR02273">
    <property type="entry name" value="16S_RimM"/>
    <property type="match status" value="1"/>
</dbReference>
<dbReference type="SUPFAM" id="SSF50447">
    <property type="entry name" value="Translation proteins"/>
    <property type="match status" value="1"/>
</dbReference>
<dbReference type="PANTHER" id="PTHR33692:SF1">
    <property type="entry name" value="RIBOSOME MATURATION FACTOR RIMM"/>
    <property type="match status" value="1"/>
</dbReference>
<keyword evidence="4 5" id="KW-0143">Chaperone</keyword>
<dbReference type="Proteomes" id="UP000193963">
    <property type="component" value="Unassembled WGS sequence"/>
</dbReference>
<accession>A0A1X6ZYT3</accession>
<evidence type="ECO:0000256" key="5">
    <source>
        <dbReference type="HAMAP-Rule" id="MF_00014"/>
    </source>
</evidence>
<organism evidence="8 9">
    <name type="scientific">Pseudooceanicola marinus</name>
    <dbReference type="NCBI Taxonomy" id="396013"/>
    <lineage>
        <taxon>Bacteria</taxon>
        <taxon>Pseudomonadati</taxon>
        <taxon>Pseudomonadota</taxon>
        <taxon>Alphaproteobacteria</taxon>
        <taxon>Rhodobacterales</taxon>
        <taxon>Paracoccaceae</taxon>
        <taxon>Pseudooceanicola</taxon>
    </lineage>
</organism>
<evidence type="ECO:0000256" key="3">
    <source>
        <dbReference type="ARBA" id="ARBA00022552"/>
    </source>
</evidence>
<dbReference type="Pfam" id="PF24986">
    <property type="entry name" value="PRC_RimM"/>
    <property type="match status" value="1"/>
</dbReference>
<feature type="domain" description="RimM N-terminal" evidence="6">
    <location>
        <begin position="18"/>
        <end position="96"/>
    </location>
</feature>
<protein>
    <recommendedName>
        <fullName evidence="5">Ribosome maturation factor RimM</fullName>
    </recommendedName>
</protein>
<dbReference type="Gene3D" id="2.40.30.60">
    <property type="entry name" value="RimM"/>
    <property type="match status" value="1"/>
</dbReference>
<dbReference type="GO" id="GO:0005840">
    <property type="term" value="C:ribosome"/>
    <property type="evidence" value="ECO:0007669"/>
    <property type="project" value="InterPro"/>
</dbReference>
<dbReference type="RefSeq" id="WP_085889403.1">
    <property type="nucleotide sequence ID" value="NZ_FWFN01000007.1"/>
</dbReference>
<keyword evidence="9" id="KW-1185">Reference proteome</keyword>